<dbReference type="Pfam" id="PF00990">
    <property type="entry name" value="GGDEF"/>
    <property type="match status" value="1"/>
</dbReference>
<feature type="transmembrane region" description="Helical" evidence="1">
    <location>
        <begin position="20"/>
        <end position="41"/>
    </location>
</feature>
<dbReference type="RefSeq" id="WP_216415266.1">
    <property type="nucleotide sequence ID" value="NZ_JAHLQK010000002.1"/>
</dbReference>
<proteinExistence type="predicted"/>
<evidence type="ECO:0000313" key="3">
    <source>
        <dbReference type="EMBL" id="MBU5675764.1"/>
    </source>
</evidence>
<organism evidence="3 4">
    <name type="scientific">Alkaliphilus flagellatus</name>
    <dbReference type="NCBI Taxonomy" id="2841507"/>
    <lineage>
        <taxon>Bacteria</taxon>
        <taxon>Bacillati</taxon>
        <taxon>Bacillota</taxon>
        <taxon>Clostridia</taxon>
        <taxon>Peptostreptococcales</taxon>
        <taxon>Natronincolaceae</taxon>
        <taxon>Alkaliphilus</taxon>
    </lineage>
</organism>
<dbReference type="NCBIfam" id="TIGR00254">
    <property type="entry name" value="GGDEF"/>
    <property type="match status" value="1"/>
</dbReference>
<keyword evidence="1" id="KW-1133">Transmembrane helix</keyword>
<name>A0ABS6G0B2_9FIRM</name>
<dbReference type="EMBL" id="JAHLQK010000002">
    <property type="protein sequence ID" value="MBU5675764.1"/>
    <property type="molecule type" value="Genomic_DNA"/>
</dbReference>
<evidence type="ECO:0000256" key="1">
    <source>
        <dbReference type="SAM" id="Phobius"/>
    </source>
</evidence>
<keyword evidence="1" id="KW-0472">Membrane</keyword>
<comment type="caution">
    <text evidence="3">The sequence shown here is derived from an EMBL/GenBank/DDBJ whole genome shotgun (WGS) entry which is preliminary data.</text>
</comment>
<dbReference type="SMART" id="SM00267">
    <property type="entry name" value="GGDEF"/>
    <property type="match status" value="1"/>
</dbReference>
<dbReference type="Proteomes" id="UP000779508">
    <property type="component" value="Unassembled WGS sequence"/>
</dbReference>
<keyword evidence="1" id="KW-0812">Transmembrane</keyword>
<dbReference type="InterPro" id="IPR052163">
    <property type="entry name" value="DGC-Regulatory_Protein"/>
</dbReference>
<reference evidence="3 4" key="1">
    <citation type="submission" date="2021-06" db="EMBL/GenBank/DDBJ databases">
        <authorList>
            <person name="Sun Q."/>
            <person name="Li D."/>
        </authorList>
    </citation>
    <scope>NUCLEOTIDE SEQUENCE [LARGE SCALE GENOMIC DNA]</scope>
    <source>
        <strain evidence="3 4">MSJ-5</strain>
    </source>
</reference>
<sequence>MKAFFVKKKKSLNVRNRLYYYISLLIITFILVFTVTATIIWKLDQDGLQIDQSKVSYSKGSTPVTVYFSDILKTTKLIQFDEQEYIYELWRVSPHTGERLIIGASTKLIKPVERAFKITIRVIVSMLMVLLIKTILELKNRKKELEQIAFFDMLTNLPNRRLLYDRLQQAVTQTQDTGKVLAICYLDIDNLKPVNDTMGHQTGDLLLIEIAHRFKSCVRSGDTVSRIGGDEFVIILQNLKSLEECDVILKRILKSTNTPIILGHNCIETSVSIGVSFYSGDNKDIDTLIRQADQAMYQAKRLSKGNYHIFGCQDINSV</sequence>
<evidence type="ECO:0000313" key="4">
    <source>
        <dbReference type="Proteomes" id="UP000779508"/>
    </source>
</evidence>
<protein>
    <submittedName>
        <fullName evidence="3">GGDEF domain-containing protein</fullName>
    </submittedName>
</protein>
<evidence type="ECO:0000259" key="2">
    <source>
        <dbReference type="PROSITE" id="PS50887"/>
    </source>
</evidence>
<gene>
    <name evidence="3" type="ORF">KQI88_04990</name>
</gene>
<dbReference type="InterPro" id="IPR000160">
    <property type="entry name" value="GGDEF_dom"/>
</dbReference>
<dbReference type="PROSITE" id="PS50887">
    <property type="entry name" value="GGDEF"/>
    <property type="match status" value="1"/>
</dbReference>
<dbReference type="PANTHER" id="PTHR46663">
    <property type="entry name" value="DIGUANYLATE CYCLASE DGCT-RELATED"/>
    <property type="match status" value="1"/>
</dbReference>
<keyword evidence="4" id="KW-1185">Reference proteome</keyword>
<dbReference type="PANTHER" id="PTHR46663:SF3">
    <property type="entry name" value="SLL0267 PROTEIN"/>
    <property type="match status" value="1"/>
</dbReference>
<accession>A0ABS6G0B2</accession>
<feature type="domain" description="GGDEF" evidence="2">
    <location>
        <begin position="179"/>
        <end position="312"/>
    </location>
</feature>
<dbReference type="CDD" id="cd01949">
    <property type="entry name" value="GGDEF"/>
    <property type="match status" value="1"/>
</dbReference>